<evidence type="ECO:0000313" key="14">
    <source>
        <dbReference type="EMBL" id="QGT50464.1"/>
    </source>
</evidence>
<keyword evidence="5" id="KW-0479">Metal-binding</keyword>
<keyword evidence="4 12" id="KW-0812">Transmembrane</keyword>
<accession>A0A650ENL8</accession>
<dbReference type="AlphaFoldDB" id="A0A650ENL8"/>
<comment type="subcellular location">
    <subcellularLocation>
        <location evidence="1">Cell membrane</location>
        <topology evidence="1">Multi-pass membrane protein</topology>
    </subcellularLocation>
</comment>
<evidence type="ECO:0000256" key="2">
    <source>
        <dbReference type="ARBA" id="ARBA00022475"/>
    </source>
</evidence>
<proteinExistence type="inferred from homology"/>
<comment type="similarity">
    <text evidence="11">Belongs to the peptidase M48 family.</text>
</comment>
<evidence type="ECO:0000256" key="12">
    <source>
        <dbReference type="SAM" id="Phobius"/>
    </source>
</evidence>
<sequence>MTKSPFDKLIQANRMKTYMALGVYLIIFMCIGFLADIIRLNLPSLDEGIIMLLTLQEFPLITMIMGIVSLGVILFSVANASRIMLSGNVYKLIDPNAPLSHKESNAYRALQELVQSAGLDFIPKLYVFEAPYMNAFASGWNAKNSMIAITSTLLEHLDAQELKAVIAHELSHIRHGDVRLTMCVGILSNIMLLAVNLFAFSSSANSQGAKNARTILLILQFVLPLFTAVLSLFISRSREYMADSGAAYLMNDSTPMIKALQKISQDYEQNSYQESNPTRANAYLFDKSEILSTHPSIQNRIKALLEQ</sequence>
<evidence type="ECO:0000256" key="1">
    <source>
        <dbReference type="ARBA" id="ARBA00004651"/>
    </source>
</evidence>
<dbReference type="PANTHER" id="PTHR43221">
    <property type="entry name" value="PROTEASE HTPX"/>
    <property type="match status" value="1"/>
</dbReference>
<dbReference type="NCBIfam" id="NF002775">
    <property type="entry name" value="PRK02870.1"/>
    <property type="match status" value="1"/>
</dbReference>
<evidence type="ECO:0000256" key="8">
    <source>
        <dbReference type="ARBA" id="ARBA00022989"/>
    </source>
</evidence>
<organism evidence="14">
    <name type="scientific">uncultured Helicobacter sp</name>
    <dbReference type="NCBI Taxonomy" id="175537"/>
    <lineage>
        <taxon>Bacteria</taxon>
        <taxon>Pseudomonadati</taxon>
        <taxon>Campylobacterota</taxon>
        <taxon>Epsilonproteobacteria</taxon>
        <taxon>Campylobacterales</taxon>
        <taxon>Helicobacteraceae</taxon>
        <taxon>Helicobacter</taxon>
        <taxon>environmental samples</taxon>
    </lineage>
</organism>
<reference evidence="14" key="1">
    <citation type="journal article" date="2020" name="J. ISSAAS">
        <title>Lactobacilli and other gastrointestinal microbiota of Peromyscus leucopus, reservoir host for agents of Lyme disease and other zoonoses in North America.</title>
        <authorList>
            <person name="Milovic A."/>
            <person name="Bassam K."/>
            <person name="Shao H."/>
            <person name="Chatzistamou I."/>
            <person name="Tufts D.M."/>
            <person name="Diuk-Wasser M."/>
            <person name="Barbour A.G."/>
        </authorList>
    </citation>
    <scope>NUCLEOTIDE SEQUENCE</scope>
    <source>
        <strain evidence="14">LL4</strain>
    </source>
</reference>
<comment type="cofactor">
    <cofactor evidence="11">
        <name>Zn(2+)</name>
        <dbReference type="ChEBI" id="CHEBI:29105"/>
    </cofactor>
    <text evidence="11">Binds 1 zinc ion per subunit.</text>
</comment>
<gene>
    <name evidence="14" type="primary">htpX</name>
    <name evidence="14" type="ORF">Helico5904_1360</name>
</gene>
<dbReference type="EC" id="3.4.24.-" evidence="14"/>
<keyword evidence="8 12" id="KW-1133">Transmembrane helix</keyword>
<evidence type="ECO:0000256" key="3">
    <source>
        <dbReference type="ARBA" id="ARBA00022670"/>
    </source>
</evidence>
<keyword evidence="6 11" id="KW-0378">Hydrolase</keyword>
<dbReference type="GO" id="GO:0005886">
    <property type="term" value="C:plasma membrane"/>
    <property type="evidence" value="ECO:0007669"/>
    <property type="project" value="UniProtKB-SubCell"/>
</dbReference>
<keyword evidence="7 11" id="KW-0862">Zinc</keyword>
<feature type="transmembrane region" description="Helical" evidence="12">
    <location>
        <begin position="212"/>
        <end position="234"/>
    </location>
</feature>
<protein>
    <submittedName>
        <fullName evidence="14">Protease HtpX</fullName>
        <ecNumber evidence="14">3.4.24.-</ecNumber>
    </submittedName>
</protein>
<keyword evidence="10 12" id="KW-0472">Membrane</keyword>
<evidence type="ECO:0000256" key="4">
    <source>
        <dbReference type="ARBA" id="ARBA00022692"/>
    </source>
</evidence>
<feature type="transmembrane region" description="Helical" evidence="12">
    <location>
        <begin position="180"/>
        <end position="200"/>
    </location>
</feature>
<feature type="transmembrane region" description="Helical" evidence="12">
    <location>
        <begin position="21"/>
        <end position="38"/>
    </location>
</feature>
<dbReference type="InterPro" id="IPR001915">
    <property type="entry name" value="Peptidase_M48"/>
</dbReference>
<evidence type="ECO:0000256" key="9">
    <source>
        <dbReference type="ARBA" id="ARBA00023049"/>
    </source>
</evidence>
<evidence type="ECO:0000259" key="13">
    <source>
        <dbReference type="Pfam" id="PF01435"/>
    </source>
</evidence>
<evidence type="ECO:0000256" key="10">
    <source>
        <dbReference type="ARBA" id="ARBA00023136"/>
    </source>
</evidence>
<name>A0A650ENL8_9HELI</name>
<feature type="transmembrane region" description="Helical" evidence="12">
    <location>
        <begin position="58"/>
        <end position="78"/>
    </location>
</feature>
<dbReference type="Pfam" id="PF01435">
    <property type="entry name" value="Peptidase_M48"/>
    <property type="match status" value="1"/>
</dbReference>
<keyword evidence="9 11" id="KW-0482">Metalloprotease</keyword>
<dbReference type="InterPro" id="IPR050083">
    <property type="entry name" value="HtpX_protease"/>
</dbReference>
<dbReference type="GO" id="GO:0006508">
    <property type="term" value="P:proteolysis"/>
    <property type="evidence" value="ECO:0007669"/>
    <property type="project" value="UniProtKB-KW"/>
</dbReference>
<keyword evidence="2" id="KW-1003">Cell membrane</keyword>
<evidence type="ECO:0000256" key="6">
    <source>
        <dbReference type="ARBA" id="ARBA00022801"/>
    </source>
</evidence>
<evidence type="ECO:0000256" key="7">
    <source>
        <dbReference type="ARBA" id="ARBA00022833"/>
    </source>
</evidence>
<feature type="domain" description="Peptidase M48" evidence="13">
    <location>
        <begin position="103"/>
        <end position="306"/>
    </location>
</feature>
<dbReference type="PANTHER" id="PTHR43221:SF1">
    <property type="entry name" value="PROTEASE HTPX"/>
    <property type="match status" value="1"/>
</dbReference>
<evidence type="ECO:0000256" key="5">
    <source>
        <dbReference type="ARBA" id="ARBA00022723"/>
    </source>
</evidence>
<dbReference type="GO" id="GO:0004222">
    <property type="term" value="F:metalloendopeptidase activity"/>
    <property type="evidence" value="ECO:0007669"/>
    <property type="project" value="InterPro"/>
</dbReference>
<dbReference type="Gene3D" id="3.30.2010.10">
    <property type="entry name" value="Metalloproteases ('zincins'), catalytic domain"/>
    <property type="match status" value="1"/>
</dbReference>
<keyword evidence="3 11" id="KW-0645">Protease</keyword>
<evidence type="ECO:0000256" key="11">
    <source>
        <dbReference type="RuleBase" id="RU003983"/>
    </source>
</evidence>
<dbReference type="EMBL" id="MN577569">
    <property type="protein sequence ID" value="QGT50464.1"/>
    <property type="molecule type" value="Genomic_DNA"/>
</dbReference>
<dbReference type="GO" id="GO:0046872">
    <property type="term" value="F:metal ion binding"/>
    <property type="evidence" value="ECO:0007669"/>
    <property type="project" value="UniProtKB-KW"/>
</dbReference>